<protein>
    <recommendedName>
        <fullName evidence="3">Sporulation protein YtfJ</fullName>
    </recommendedName>
</protein>
<evidence type="ECO:0000313" key="1">
    <source>
        <dbReference type="EMBL" id="OCL28000.1"/>
    </source>
</evidence>
<gene>
    <name evidence="1" type="ORF">U472_02025</name>
</gene>
<reference evidence="2" key="1">
    <citation type="submission" date="2016-07" db="EMBL/GenBank/DDBJ databases">
        <authorList>
            <person name="Florea S."/>
            <person name="Webb J.S."/>
            <person name="Jaromczyk J."/>
            <person name="Schardl C.L."/>
        </authorList>
    </citation>
    <scope>NUCLEOTIDE SEQUENCE [LARGE SCALE GENOMIC DNA]</scope>
    <source>
        <strain evidence="2">Z6</strain>
    </source>
</reference>
<dbReference type="EMBL" id="LWDV01000006">
    <property type="protein sequence ID" value="OCL28000.1"/>
    <property type="molecule type" value="Genomic_DNA"/>
</dbReference>
<accession>A0A1C0ACA8</accession>
<dbReference type="Pfam" id="PF09579">
    <property type="entry name" value="Spore_YtfJ"/>
    <property type="match status" value="1"/>
</dbReference>
<evidence type="ECO:0000313" key="2">
    <source>
        <dbReference type="Proteomes" id="UP000093514"/>
    </source>
</evidence>
<dbReference type="AlphaFoldDB" id="A0A1C0ACA8"/>
<dbReference type="OrthoDB" id="9946101at2"/>
<reference evidence="1 2" key="2">
    <citation type="submission" date="2016-08" db="EMBL/GenBank/DDBJ databases">
        <title>Orenia metallireducens sp. nov. strain Z6, a Novel Metal-reducing Firmicute from the Deep Subsurface.</title>
        <authorList>
            <person name="Maxim B.I."/>
            <person name="Kenneth K."/>
            <person name="Flynn T.M."/>
            <person name="Oloughlin E.J."/>
            <person name="Locke R.A."/>
            <person name="Weber J.R."/>
            <person name="Egan S.M."/>
            <person name="Mackie R.I."/>
            <person name="Cann I.K."/>
        </authorList>
    </citation>
    <scope>NUCLEOTIDE SEQUENCE [LARGE SCALE GENOMIC DNA]</scope>
    <source>
        <strain evidence="1 2">Z6</strain>
    </source>
</reference>
<name>A0A1C0ACA8_9FIRM</name>
<proteinExistence type="predicted"/>
<dbReference type="InterPro" id="IPR014229">
    <property type="entry name" value="Spore_YtfJ"/>
</dbReference>
<dbReference type="Proteomes" id="UP000093514">
    <property type="component" value="Unassembled WGS sequence"/>
</dbReference>
<keyword evidence="2" id="KW-1185">Reference proteome</keyword>
<organism evidence="1 2">
    <name type="scientific">Orenia metallireducens</name>
    <dbReference type="NCBI Taxonomy" id="1413210"/>
    <lineage>
        <taxon>Bacteria</taxon>
        <taxon>Bacillati</taxon>
        <taxon>Bacillota</taxon>
        <taxon>Clostridia</taxon>
        <taxon>Halanaerobiales</taxon>
        <taxon>Halobacteroidaceae</taxon>
        <taxon>Orenia</taxon>
    </lineage>
</organism>
<dbReference type="RefSeq" id="WP_068715010.1">
    <property type="nucleotide sequence ID" value="NZ_LWDV01000006.1"/>
</dbReference>
<comment type="caution">
    <text evidence="1">The sequence shown here is derived from an EMBL/GenBank/DDBJ whole genome shotgun (WGS) entry which is preliminary data.</text>
</comment>
<evidence type="ECO:0008006" key="3">
    <source>
        <dbReference type="Google" id="ProtNLM"/>
    </source>
</evidence>
<sequence>MFSKQKETLSKLEDMIKNYEIIGAPYQIDGMTFIPIIDTMIGFGIGSSKSGGGGAYLNPKALIIINQDKEVSLLPLVDNYSFDKIKERLPRILGTLDELKEEENIEVI</sequence>